<dbReference type="OrthoDB" id="204563at2759"/>
<feature type="compositionally biased region" description="Low complexity" evidence="1">
    <location>
        <begin position="102"/>
        <end position="113"/>
    </location>
</feature>
<accession>A0A4D9CU43</accession>
<dbReference type="AlphaFoldDB" id="A0A4D9CU43"/>
<protein>
    <submittedName>
        <fullName evidence="2">Uncharacterized protein</fullName>
    </submittedName>
</protein>
<gene>
    <name evidence="2" type="ORF">NSK_006779</name>
</gene>
<reference evidence="2 3" key="1">
    <citation type="submission" date="2019-01" db="EMBL/GenBank/DDBJ databases">
        <title>Nuclear Genome Assembly of the Microalgal Biofuel strain Nannochloropsis salina CCMP1776.</title>
        <authorList>
            <person name="Hovde B."/>
        </authorList>
    </citation>
    <scope>NUCLEOTIDE SEQUENCE [LARGE SCALE GENOMIC DNA]</scope>
    <source>
        <strain evidence="2 3">CCMP1776</strain>
    </source>
</reference>
<name>A0A4D9CU43_9STRA</name>
<feature type="compositionally biased region" description="Low complexity" evidence="1">
    <location>
        <begin position="12"/>
        <end position="32"/>
    </location>
</feature>
<evidence type="ECO:0000256" key="1">
    <source>
        <dbReference type="SAM" id="MobiDB-lite"/>
    </source>
</evidence>
<evidence type="ECO:0000313" key="2">
    <source>
        <dbReference type="EMBL" id="TFJ82114.1"/>
    </source>
</evidence>
<feature type="compositionally biased region" description="Low complexity" evidence="1">
    <location>
        <begin position="62"/>
        <end position="78"/>
    </location>
</feature>
<keyword evidence="3" id="KW-1185">Reference proteome</keyword>
<dbReference type="Proteomes" id="UP000355283">
    <property type="component" value="Unassembled WGS sequence"/>
</dbReference>
<organism evidence="2 3">
    <name type="scientific">Nannochloropsis salina CCMP1776</name>
    <dbReference type="NCBI Taxonomy" id="1027361"/>
    <lineage>
        <taxon>Eukaryota</taxon>
        <taxon>Sar</taxon>
        <taxon>Stramenopiles</taxon>
        <taxon>Ochrophyta</taxon>
        <taxon>Eustigmatophyceae</taxon>
        <taxon>Eustigmatales</taxon>
        <taxon>Monodopsidaceae</taxon>
        <taxon>Microchloropsis</taxon>
        <taxon>Microchloropsis salina</taxon>
    </lineage>
</organism>
<feature type="non-terminal residue" evidence="2">
    <location>
        <position position="205"/>
    </location>
</feature>
<sequence>MDIDAESTKMGSSAASFSPSLPPSLSTSSLPEADGEIATEQNKTTDHAKPTFQATAVPAKLATASTETTEMSAAGSSSPVKPPAAVNTTSTPPPSIRLPTFSSSPSSAAVSPSRPRPTPSPARSSTSTAASPSLSSAPSGMVASPSPPSAVSSSSSSSPSSSSSLPDEKTLLRWCQRVVANDMGLKNESLLDDDFYFIGPFDGPI</sequence>
<comment type="caution">
    <text evidence="2">The sequence shown here is derived from an EMBL/GenBank/DDBJ whole genome shotgun (WGS) entry which is preliminary data.</text>
</comment>
<feature type="compositionally biased region" description="Low complexity" evidence="1">
    <location>
        <begin position="121"/>
        <end position="164"/>
    </location>
</feature>
<feature type="region of interest" description="Disordered" evidence="1">
    <location>
        <begin position="1"/>
        <end position="169"/>
    </location>
</feature>
<evidence type="ECO:0000313" key="3">
    <source>
        <dbReference type="Proteomes" id="UP000355283"/>
    </source>
</evidence>
<dbReference type="EMBL" id="SDOX01000121">
    <property type="protein sequence ID" value="TFJ82114.1"/>
    <property type="molecule type" value="Genomic_DNA"/>
</dbReference>
<proteinExistence type="predicted"/>